<sequence>MLGGYVTRILLCWELGTDYQHLLSLQSIARFYQGKGYEVWVAGRDVTKLKRLFSDVKINVVQAPFADSAADLGVEKQAPRSYADFLRRCGFHHADALSGLVSAWRNLFSFVKPDLLLCDHAPVALLSARGLSAGGRFINGSSFLGRFSEPESVGKIAVGVPFSVPDDNRPAGVFFTGDLATNDVVRFEDELVKVINKVCIEFSIPRINNLADLFADFDKCIFQTYSELDHYGYRSAEQRHKTSYVGSAVPEFSEPAIFPHFKGPKIYCHVKGSAETPILLKTLQAIECSAIVLVDGIPDSIINAHKSRHILYVDKPVSMRDVLGKSTFAILNGGINSVSLFMKMGIPVALFPLHIEQFLMAKRVEALNAGVQLNLSSVDSALQGLQKVNGRQKKVAAGLFEEKYQSESAHNELLLQLALVEQNFLLEKLKSYPKF</sequence>
<evidence type="ECO:0000313" key="1">
    <source>
        <dbReference type="EMBL" id="CCK76313.1"/>
    </source>
</evidence>
<dbReference type="Gene3D" id="3.40.50.2000">
    <property type="entry name" value="Glycogen Phosphorylase B"/>
    <property type="match status" value="1"/>
</dbReference>
<dbReference type="SUPFAM" id="SSF53756">
    <property type="entry name" value="UDP-Glycosyltransferase/glycogen phosphorylase"/>
    <property type="match status" value="1"/>
</dbReference>
<gene>
    <name evidence="1" type="ORF">OLEAN_C21370</name>
</gene>
<reference evidence="1 2" key="1">
    <citation type="journal article" date="2013" name="Nat. Commun.">
        <title>Genome sequence and functional genomic analysis of the oil-degrading bacterium Oleispira antarctica.</title>
        <authorList>
            <person name="Kube M."/>
            <person name="Chernikova T.N."/>
            <person name="Al-Ramahi Y."/>
            <person name="Beloqui A."/>
            <person name="Lopez-Cortez N."/>
            <person name="Guazzaroni M.E."/>
            <person name="Heipieper H.J."/>
            <person name="Klages S."/>
            <person name="Kotsyurbenko O.R."/>
            <person name="Langer I."/>
            <person name="Nechitaylo T.Y."/>
            <person name="Lunsdorf H."/>
            <person name="Fernandez M."/>
            <person name="Juarez S."/>
            <person name="Ciordia S."/>
            <person name="Singer A."/>
            <person name="Kagan O."/>
            <person name="Egorova O."/>
            <person name="Petit P.A."/>
            <person name="Stogios P."/>
            <person name="Kim Y."/>
            <person name="Tchigvintsev A."/>
            <person name="Flick R."/>
            <person name="Denaro R."/>
            <person name="Genovese M."/>
            <person name="Albar J.P."/>
            <person name="Reva O.N."/>
            <person name="Martinez-Gomariz M."/>
            <person name="Tran H."/>
            <person name="Ferrer M."/>
            <person name="Savchenko A."/>
            <person name="Yakunin A.F."/>
            <person name="Yakimov M.M."/>
            <person name="Golyshina O.V."/>
            <person name="Reinhardt R."/>
            <person name="Golyshin P.N."/>
        </authorList>
    </citation>
    <scope>NUCLEOTIDE SEQUENCE [LARGE SCALE GENOMIC DNA]</scope>
</reference>
<dbReference type="KEGG" id="oai:OLEAN_C21370"/>
<organism evidence="1 2">
    <name type="scientific">Oleispira antarctica RB-8</name>
    <dbReference type="NCBI Taxonomy" id="698738"/>
    <lineage>
        <taxon>Bacteria</taxon>
        <taxon>Pseudomonadati</taxon>
        <taxon>Pseudomonadota</taxon>
        <taxon>Gammaproteobacteria</taxon>
        <taxon>Oceanospirillales</taxon>
        <taxon>Oceanospirillaceae</taxon>
        <taxon>Oleispira</taxon>
    </lineage>
</organism>
<dbReference type="OrthoDB" id="271062at2"/>
<keyword evidence="2" id="KW-1185">Reference proteome</keyword>
<protein>
    <submittedName>
        <fullName evidence="1">Uncharacterized protein</fullName>
    </submittedName>
</protein>
<dbReference type="AlphaFoldDB" id="R4YSM6"/>
<dbReference type="HOGENOM" id="CLU_058209_1_0_6"/>
<dbReference type="STRING" id="698738.OLEAN_C21370"/>
<dbReference type="Proteomes" id="UP000032749">
    <property type="component" value="Chromosome"/>
</dbReference>
<proteinExistence type="predicted"/>
<evidence type="ECO:0000313" key="2">
    <source>
        <dbReference type="Proteomes" id="UP000032749"/>
    </source>
</evidence>
<name>R4YSM6_OLEAN</name>
<dbReference type="EMBL" id="FO203512">
    <property type="protein sequence ID" value="CCK76313.1"/>
    <property type="molecule type" value="Genomic_DNA"/>
</dbReference>
<accession>R4YSM6</accession>